<dbReference type="OrthoDB" id="4097008at2759"/>
<dbReference type="GO" id="GO:0005780">
    <property type="term" value="C:extrinsic component of intraperoxisomal membrane"/>
    <property type="evidence" value="ECO:0007669"/>
    <property type="project" value="InterPro"/>
</dbReference>
<protein>
    <recommendedName>
        <fullName evidence="4">Inheritance of peroxisomes protein 1</fullName>
    </recommendedName>
</protein>
<feature type="compositionally biased region" description="Polar residues" evidence="6">
    <location>
        <begin position="1"/>
        <end position="15"/>
    </location>
</feature>
<evidence type="ECO:0000256" key="5">
    <source>
        <dbReference type="ARBA" id="ARBA00023136"/>
    </source>
</evidence>
<feature type="compositionally biased region" description="Low complexity" evidence="6">
    <location>
        <begin position="66"/>
        <end position="77"/>
    </location>
</feature>
<evidence type="ECO:0000256" key="2">
    <source>
        <dbReference type="ARBA" id="ARBA00004421"/>
    </source>
</evidence>
<feature type="compositionally biased region" description="Polar residues" evidence="6">
    <location>
        <begin position="327"/>
        <end position="339"/>
    </location>
</feature>
<comment type="subcellular location">
    <subcellularLocation>
        <location evidence="2">Peroxisome membrane</location>
        <topology evidence="2">Peripheral membrane protein</topology>
    </subcellularLocation>
</comment>
<name>A0A1V8SK19_9PEZI</name>
<feature type="region of interest" description="Disordered" evidence="6">
    <location>
        <begin position="440"/>
        <end position="484"/>
    </location>
</feature>
<feature type="region of interest" description="Disordered" evidence="6">
    <location>
        <begin position="496"/>
        <end position="536"/>
    </location>
</feature>
<evidence type="ECO:0000256" key="3">
    <source>
        <dbReference type="ARBA" id="ARBA00010707"/>
    </source>
</evidence>
<comment type="caution">
    <text evidence="7">The sequence shown here is derived from an EMBL/GenBank/DDBJ whole genome shotgun (WGS) entry which is preliminary data.</text>
</comment>
<proteinExistence type="inferred from homology"/>
<dbReference type="STRING" id="1507870.A0A1V8SK19"/>
<comment type="function">
    <text evidence="1">Required for peroxisome inheritance.</text>
</comment>
<reference evidence="8" key="1">
    <citation type="submission" date="2017-03" db="EMBL/GenBank/DDBJ databases">
        <title>Genomes of endolithic fungi from Antarctica.</title>
        <authorList>
            <person name="Coleine C."/>
            <person name="Masonjones S."/>
            <person name="Stajich J.E."/>
        </authorList>
    </citation>
    <scope>NUCLEOTIDE SEQUENCE [LARGE SCALE GENOMIC DNA]</scope>
    <source>
        <strain evidence="8">CCFEE 5527</strain>
    </source>
</reference>
<dbReference type="Pfam" id="PF12634">
    <property type="entry name" value="Inp1"/>
    <property type="match status" value="1"/>
</dbReference>
<dbReference type="AlphaFoldDB" id="A0A1V8SK19"/>
<feature type="compositionally biased region" description="Acidic residues" evidence="6">
    <location>
        <begin position="246"/>
        <end position="263"/>
    </location>
</feature>
<feature type="region of interest" description="Disordered" evidence="6">
    <location>
        <begin position="227"/>
        <end position="426"/>
    </location>
</feature>
<dbReference type="EMBL" id="NAJO01000041">
    <property type="protein sequence ID" value="OQN99211.1"/>
    <property type="molecule type" value="Genomic_DNA"/>
</dbReference>
<dbReference type="GO" id="GO:0045033">
    <property type="term" value="P:peroxisome inheritance"/>
    <property type="evidence" value="ECO:0007669"/>
    <property type="project" value="InterPro"/>
</dbReference>
<evidence type="ECO:0000256" key="6">
    <source>
        <dbReference type="SAM" id="MobiDB-lite"/>
    </source>
</evidence>
<feature type="region of interest" description="Disordered" evidence="6">
    <location>
        <begin position="1"/>
        <end position="23"/>
    </location>
</feature>
<dbReference type="Proteomes" id="UP000192596">
    <property type="component" value="Unassembled WGS sequence"/>
</dbReference>
<keyword evidence="8" id="KW-1185">Reference proteome</keyword>
<evidence type="ECO:0000313" key="7">
    <source>
        <dbReference type="EMBL" id="OQN99211.1"/>
    </source>
</evidence>
<feature type="compositionally biased region" description="Basic and acidic residues" evidence="6">
    <location>
        <begin position="227"/>
        <end position="237"/>
    </location>
</feature>
<accession>A0A1V8SK19</accession>
<feature type="compositionally biased region" description="Low complexity" evidence="6">
    <location>
        <begin position="501"/>
        <end position="536"/>
    </location>
</feature>
<gene>
    <name evidence="7" type="ORF">B0A48_15060</name>
</gene>
<sequence length="640" mass="68924">MAPSSLPSTPIQPQTPRRIAMSRSVTVPPKLAMSARTLPTPEIGAADGIETLYVHPRANIIKFTTSSSSRPSSSPGSPQNPPPNTAGTAPWRSSSETTLAAGPMEIYRVPGSVSFLHSGALLHAIMPRSQCWCVDGVSKFAFRVLPDTYYRIELPGETAEDLEAVEGLKAVLGKVLFYERTACPFARGFEVELPFGDEGVKVRKGRRKSSGPAKKWRLERGYRWKPEDGIERKRPEELGGSSSGESDVDEDSEEGSQEEDVLDDVPNPLTVLETPTKVPLRPAVSARSVTAPMQLGARPPTLSRLRSRFEPDGTVTVTEPVRRQQDDGQVSGRTRTYQAIPTDMPPSPPDSSAGAEMSDFHIVAEDASASEVDTTLDSTPETPATNMQNGTDEQLPTPSPTDTDETTADLDHPAAGPSAANITAYDSKSLIRSIADLSISTRSSSASLQKPAPPPTKDPNQGPVGDPAPPQTLSTSPPKPSEDPFAQIQARIQARRSIGGTTSFLPRTRSPTSTTSNSSTLSLRSTASRTSTASLARNKSMTTALVSKAYSMFLGPPAHLVAMMLRIASRFARGRFGSVFLVESPEGQRGKVPGSFHLDELEDEDVGEWEEEDDFGMPLRSPVRVQGLRERRGEGGWELD</sequence>
<evidence type="ECO:0000256" key="4">
    <source>
        <dbReference type="ARBA" id="ARBA00021397"/>
    </source>
</evidence>
<evidence type="ECO:0000313" key="8">
    <source>
        <dbReference type="Proteomes" id="UP000192596"/>
    </source>
</evidence>
<dbReference type="InterPro" id="IPR024758">
    <property type="entry name" value="Inp1"/>
</dbReference>
<feature type="compositionally biased region" description="Polar residues" evidence="6">
    <location>
        <begin position="371"/>
        <end position="394"/>
    </location>
</feature>
<keyword evidence="5" id="KW-0472">Membrane</keyword>
<comment type="similarity">
    <text evidence="3">Belongs to the INP1 family.</text>
</comment>
<feature type="region of interest" description="Disordered" evidence="6">
    <location>
        <begin position="65"/>
        <end position="93"/>
    </location>
</feature>
<dbReference type="InParanoid" id="A0A1V8SK19"/>
<evidence type="ECO:0000256" key="1">
    <source>
        <dbReference type="ARBA" id="ARBA00003594"/>
    </source>
</evidence>
<organism evidence="7 8">
    <name type="scientific">Cryoendolithus antarcticus</name>
    <dbReference type="NCBI Taxonomy" id="1507870"/>
    <lineage>
        <taxon>Eukaryota</taxon>
        <taxon>Fungi</taxon>
        <taxon>Dikarya</taxon>
        <taxon>Ascomycota</taxon>
        <taxon>Pezizomycotina</taxon>
        <taxon>Dothideomycetes</taxon>
        <taxon>Dothideomycetidae</taxon>
        <taxon>Cladosporiales</taxon>
        <taxon>Cladosporiaceae</taxon>
        <taxon>Cryoendolithus</taxon>
    </lineage>
</organism>